<sequence length="127" mass="14476">MCETTHFRSRDCGHHWFQIAAACYPGLGFNTCDTFGDGKVREESPVVAVDTLCPACLRPGLYDKNTIRMILDIKDRYRWGWDRTGGTSEWTVALCDDDGCRKGRRRNRNRGREHTGSWDIVGMECLG</sequence>
<gene>
    <name evidence="1" type="ORF">PG986_007260</name>
</gene>
<dbReference type="Proteomes" id="UP001391051">
    <property type="component" value="Unassembled WGS sequence"/>
</dbReference>
<dbReference type="RefSeq" id="XP_066699594.1">
    <property type="nucleotide sequence ID" value="XM_066843482.1"/>
</dbReference>
<proteinExistence type="predicted"/>
<evidence type="ECO:0000313" key="2">
    <source>
        <dbReference type="Proteomes" id="UP001391051"/>
    </source>
</evidence>
<dbReference type="GeneID" id="92076544"/>
<dbReference type="EMBL" id="JAQQWE010000005">
    <property type="protein sequence ID" value="KAK7951532.1"/>
    <property type="molecule type" value="Genomic_DNA"/>
</dbReference>
<reference evidence="1 2" key="1">
    <citation type="submission" date="2023-01" db="EMBL/GenBank/DDBJ databases">
        <title>Analysis of 21 Apiospora genomes using comparative genomics revels a genus with tremendous synthesis potential of carbohydrate active enzymes and secondary metabolites.</title>
        <authorList>
            <person name="Sorensen T."/>
        </authorList>
    </citation>
    <scope>NUCLEOTIDE SEQUENCE [LARGE SCALE GENOMIC DNA]</scope>
    <source>
        <strain evidence="1 2">CBS 24483</strain>
    </source>
</reference>
<evidence type="ECO:0000313" key="1">
    <source>
        <dbReference type="EMBL" id="KAK7951532.1"/>
    </source>
</evidence>
<comment type="caution">
    <text evidence="1">The sequence shown here is derived from an EMBL/GenBank/DDBJ whole genome shotgun (WGS) entry which is preliminary data.</text>
</comment>
<accession>A0ABR1QC20</accession>
<name>A0ABR1QC20_9PEZI</name>
<protein>
    <submittedName>
        <fullName evidence="1">Uncharacterized protein</fullName>
    </submittedName>
</protein>
<organism evidence="1 2">
    <name type="scientific">Apiospora aurea</name>
    <dbReference type="NCBI Taxonomy" id="335848"/>
    <lineage>
        <taxon>Eukaryota</taxon>
        <taxon>Fungi</taxon>
        <taxon>Dikarya</taxon>
        <taxon>Ascomycota</taxon>
        <taxon>Pezizomycotina</taxon>
        <taxon>Sordariomycetes</taxon>
        <taxon>Xylariomycetidae</taxon>
        <taxon>Amphisphaeriales</taxon>
        <taxon>Apiosporaceae</taxon>
        <taxon>Apiospora</taxon>
    </lineage>
</organism>
<keyword evidence="2" id="KW-1185">Reference proteome</keyword>